<dbReference type="PANTHER" id="PTHR43861">
    <property type="entry name" value="TRANS-ACONITATE 2-METHYLTRANSFERASE-RELATED"/>
    <property type="match status" value="1"/>
</dbReference>
<protein>
    <submittedName>
        <fullName evidence="3">Methyltransferase domain-containing protein</fullName>
    </submittedName>
</protein>
<accession>A0ABY8EE86</accession>
<keyword evidence="1" id="KW-0808">Transferase</keyword>
<dbReference type="RefSeq" id="WP_277733277.1">
    <property type="nucleotide sequence ID" value="NZ_CP120733.1"/>
</dbReference>
<sequence>MQYKDFAFIYDNLMDNVDYDKWVEYIEEIIEKENVDVKNILELACGTGNLTIPFAKKDYDILGIDISEDMLSVAREKCIDDGIEVVFLNQDMTELDFEIYNLDCVLCACDGFNYILEDEDIQTIFHNVYELLKQKGVFIFDISSYNKLSNILGNNTFGENREDITYIWENYFDYESDIVEMDLAFFTREGEHYQKFEETHYQRAYKNDEILSMLKNVGFEDVKVYKDFTFSNADEECERAFFVCKK</sequence>
<keyword evidence="4" id="KW-1185">Reference proteome</keyword>
<gene>
    <name evidence="3" type="ORF">P4S50_04065</name>
</gene>
<evidence type="ECO:0000313" key="3">
    <source>
        <dbReference type="EMBL" id="WFD11261.1"/>
    </source>
</evidence>
<dbReference type="Proteomes" id="UP001222800">
    <property type="component" value="Chromosome"/>
</dbReference>
<dbReference type="Gene3D" id="2.20.25.110">
    <property type="entry name" value="S-adenosyl-L-methionine-dependent methyltransferases"/>
    <property type="match status" value="1"/>
</dbReference>
<feature type="domain" description="Methyltransferase" evidence="2">
    <location>
        <begin position="40"/>
        <end position="136"/>
    </location>
</feature>
<dbReference type="Pfam" id="PF13649">
    <property type="entry name" value="Methyltransf_25"/>
    <property type="match status" value="1"/>
</dbReference>
<dbReference type="CDD" id="cd02440">
    <property type="entry name" value="AdoMet_MTases"/>
    <property type="match status" value="1"/>
</dbReference>
<dbReference type="InterPro" id="IPR041698">
    <property type="entry name" value="Methyltransf_25"/>
</dbReference>
<keyword evidence="3" id="KW-0489">Methyltransferase</keyword>
<dbReference type="GO" id="GO:0008168">
    <property type="term" value="F:methyltransferase activity"/>
    <property type="evidence" value="ECO:0007669"/>
    <property type="project" value="UniProtKB-KW"/>
</dbReference>
<evidence type="ECO:0000313" key="4">
    <source>
        <dbReference type="Proteomes" id="UP001222800"/>
    </source>
</evidence>
<evidence type="ECO:0000256" key="1">
    <source>
        <dbReference type="ARBA" id="ARBA00022679"/>
    </source>
</evidence>
<dbReference type="Gene3D" id="3.40.50.150">
    <property type="entry name" value="Vaccinia Virus protein VP39"/>
    <property type="match status" value="1"/>
</dbReference>
<name>A0ABY8EE86_9FIRM</name>
<evidence type="ECO:0000259" key="2">
    <source>
        <dbReference type="Pfam" id="PF13649"/>
    </source>
</evidence>
<proteinExistence type="predicted"/>
<dbReference type="EMBL" id="CP120733">
    <property type="protein sequence ID" value="WFD11261.1"/>
    <property type="molecule type" value="Genomic_DNA"/>
</dbReference>
<dbReference type="SUPFAM" id="SSF53335">
    <property type="entry name" value="S-adenosyl-L-methionine-dependent methyltransferases"/>
    <property type="match status" value="1"/>
</dbReference>
<reference evidence="3 4" key="1">
    <citation type="submission" date="2023-03" db="EMBL/GenBank/DDBJ databases">
        <title>Complete genome sequence of Tepidibacter sp. SWIR-1, isolated from a deep-sea hydrothermal vent.</title>
        <authorList>
            <person name="Li X."/>
        </authorList>
    </citation>
    <scope>NUCLEOTIDE SEQUENCE [LARGE SCALE GENOMIC DNA]</scope>
    <source>
        <strain evidence="3 4">SWIR-1</strain>
    </source>
</reference>
<dbReference type="GO" id="GO:0032259">
    <property type="term" value="P:methylation"/>
    <property type="evidence" value="ECO:0007669"/>
    <property type="project" value="UniProtKB-KW"/>
</dbReference>
<dbReference type="InterPro" id="IPR029063">
    <property type="entry name" value="SAM-dependent_MTases_sf"/>
</dbReference>
<organism evidence="3 4">
    <name type="scientific">Tepidibacter hydrothermalis</name>
    <dbReference type="NCBI Taxonomy" id="3036126"/>
    <lineage>
        <taxon>Bacteria</taxon>
        <taxon>Bacillati</taxon>
        <taxon>Bacillota</taxon>
        <taxon>Clostridia</taxon>
        <taxon>Peptostreptococcales</taxon>
        <taxon>Peptostreptococcaceae</taxon>
        <taxon>Tepidibacter</taxon>
    </lineage>
</organism>